<keyword evidence="3" id="KW-0238">DNA-binding</keyword>
<dbReference type="Pfam" id="PF00126">
    <property type="entry name" value="HTH_1"/>
    <property type="match status" value="1"/>
</dbReference>
<evidence type="ECO:0000256" key="2">
    <source>
        <dbReference type="ARBA" id="ARBA00023015"/>
    </source>
</evidence>
<dbReference type="GO" id="GO:0000976">
    <property type="term" value="F:transcription cis-regulatory region binding"/>
    <property type="evidence" value="ECO:0007669"/>
    <property type="project" value="TreeGrafter"/>
</dbReference>
<dbReference type="PROSITE" id="PS50931">
    <property type="entry name" value="HTH_LYSR"/>
    <property type="match status" value="1"/>
</dbReference>
<dbReference type="AlphaFoldDB" id="D6TCH0"/>
<dbReference type="FunCoup" id="D6TCH0">
    <property type="interactions" value="263"/>
</dbReference>
<organism evidence="6 7">
    <name type="scientific">Ktedonobacter racemifer DSM 44963</name>
    <dbReference type="NCBI Taxonomy" id="485913"/>
    <lineage>
        <taxon>Bacteria</taxon>
        <taxon>Bacillati</taxon>
        <taxon>Chloroflexota</taxon>
        <taxon>Ktedonobacteria</taxon>
        <taxon>Ktedonobacterales</taxon>
        <taxon>Ktedonobacteraceae</taxon>
        <taxon>Ktedonobacter</taxon>
    </lineage>
</organism>
<evidence type="ECO:0000256" key="3">
    <source>
        <dbReference type="ARBA" id="ARBA00023125"/>
    </source>
</evidence>
<accession>D6TCH0</accession>
<dbReference type="PANTHER" id="PTHR30126:SF39">
    <property type="entry name" value="HTH-TYPE TRANSCRIPTIONAL REGULATOR CYSL"/>
    <property type="match status" value="1"/>
</dbReference>
<evidence type="ECO:0000259" key="5">
    <source>
        <dbReference type="PROSITE" id="PS50931"/>
    </source>
</evidence>
<dbReference type="InterPro" id="IPR036388">
    <property type="entry name" value="WH-like_DNA-bd_sf"/>
</dbReference>
<dbReference type="Pfam" id="PF03466">
    <property type="entry name" value="LysR_substrate"/>
    <property type="match status" value="1"/>
</dbReference>
<dbReference type="Gene3D" id="3.40.190.290">
    <property type="match status" value="1"/>
</dbReference>
<dbReference type="STRING" id="485913.Krac_11580"/>
<evidence type="ECO:0000256" key="1">
    <source>
        <dbReference type="ARBA" id="ARBA00009437"/>
    </source>
</evidence>
<protein>
    <submittedName>
        <fullName evidence="6">Transcriptional regulator, LysR family</fullName>
    </submittedName>
</protein>
<dbReference type="OrthoDB" id="9778774at2"/>
<dbReference type="RefSeq" id="WP_007906987.1">
    <property type="nucleotide sequence ID" value="NZ_ADVG01000001.1"/>
</dbReference>
<dbReference type="InterPro" id="IPR036390">
    <property type="entry name" value="WH_DNA-bd_sf"/>
</dbReference>
<reference evidence="6 7" key="1">
    <citation type="journal article" date="2011" name="Stand. Genomic Sci.">
        <title>Non-contiguous finished genome sequence and contextual data of the filamentous soil bacterium Ktedonobacter racemifer type strain (SOSP1-21).</title>
        <authorList>
            <person name="Chang Y.J."/>
            <person name="Land M."/>
            <person name="Hauser L."/>
            <person name="Chertkov O."/>
            <person name="Del Rio T.G."/>
            <person name="Nolan M."/>
            <person name="Copeland A."/>
            <person name="Tice H."/>
            <person name="Cheng J.F."/>
            <person name="Lucas S."/>
            <person name="Han C."/>
            <person name="Goodwin L."/>
            <person name="Pitluck S."/>
            <person name="Ivanova N."/>
            <person name="Ovchinikova G."/>
            <person name="Pati A."/>
            <person name="Chen A."/>
            <person name="Palaniappan K."/>
            <person name="Mavromatis K."/>
            <person name="Liolios K."/>
            <person name="Brettin T."/>
            <person name="Fiebig A."/>
            <person name="Rohde M."/>
            <person name="Abt B."/>
            <person name="Goker M."/>
            <person name="Detter J.C."/>
            <person name="Woyke T."/>
            <person name="Bristow J."/>
            <person name="Eisen J.A."/>
            <person name="Markowitz V."/>
            <person name="Hugenholtz P."/>
            <person name="Kyrpides N.C."/>
            <person name="Klenk H.P."/>
            <person name="Lapidus A."/>
        </authorList>
    </citation>
    <scope>NUCLEOTIDE SEQUENCE [LARGE SCALE GENOMIC DNA]</scope>
    <source>
        <strain evidence="7">DSM 44963</strain>
    </source>
</reference>
<evidence type="ECO:0000256" key="4">
    <source>
        <dbReference type="ARBA" id="ARBA00023163"/>
    </source>
</evidence>
<comment type="caution">
    <text evidence="6">The sequence shown here is derived from an EMBL/GenBank/DDBJ whole genome shotgun (WGS) entry which is preliminary data.</text>
</comment>
<dbReference type="PANTHER" id="PTHR30126">
    <property type="entry name" value="HTH-TYPE TRANSCRIPTIONAL REGULATOR"/>
    <property type="match status" value="1"/>
</dbReference>
<dbReference type="InParanoid" id="D6TCH0"/>
<evidence type="ECO:0000313" key="6">
    <source>
        <dbReference type="EMBL" id="EFH89987.1"/>
    </source>
</evidence>
<dbReference type="SUPFAM" id="SSF53850">
    <property type="entry name" value="Periplasmic binding protein-like II"/>
    <property type="match status" value="1"/>
</dbReference>
<dbReference type="InterPro" id="IPR005119">
    <property type="entry name" value="LysR_subst-bd"/>
</dbReference>
<dbReference type="InterPro" id="IPR000847">
    <property type="entry name" value="LysR_HTH_N"/>
</dbReference>
<sequence>MKREAEASVNLHHLFVFYRVARTQHITRAAEELFMSQPAVSQHIRTLEKELKQALLVRMGNKIYCTEAGAVLAEYAARIFGLVGDAEQAMQEFHGLQRGSLRIGASTTPGTYLLPEFLGRYQVQYPHINLTITMKNTAMISSLVRQYLLDIGIVTGEENIPDIEQRAWEVDRVVFVGPATSSLPAPCSLEQLQHLPLPLLLREKGSGTRTVVEQYFHGSGSALPKACIEMNNTEMMKRAVMAGLGYAFISQSALDEELLAKKIRVIPLATGVLHRSLFIIFPKGKQMSRATQAFLDMLEEK</sequence>
<dbReference type="GO" id="GO:0003700">
    <property type="term" value="F:DNA-binding transcription factor activity"/>
    <property type="evidence" value="ECO:0007669"/>
    <property type="project" value="InterPro"/>
</dbReference>
<dbReference type="Proteomes" id="UP000004508">
    <property type="component" value="Unassembled WGS sequence"/>
</dbReference>
<proteinExistence type="inferred from homology"/>
<keyword evidence="2" id="KW-0805">Transcription regulation</keyword>
<dbReference type="eggNOG" id="COG0583">
    <property type="taxonomic scope" value="Bacteria"/>
</dbReference>
<dbReference type="PRINTS" id="PR00039">
    <property type="entry name" value="HTHLYSR"/>
</dbReference>
<feature type="domain" description="HTH lysR-type" evidence="5">
    <location>
        <begin position="9"/>
        <end position="66"/>
    </location>
</feature>
<name>D6TCH0_KTERA</name>
<evidence type="ECO:0000313" key="7">
    <source>
        <dbReference type="Proteomes" id="UP000004508"/>
    </source>
</evidence>
<comment type="similarity">
    <text evidence="1">Belongs to the LysR transcriptional regulatory family.</text>
</comment>
<dbReference type="SUPFAM" id="SSF46785">
    <property type="entry name" value="Winged helix' DNA-binding domain"/>
    <property type="match status" value="1"/>
</dbReference>
<keyword evidence="7" id="KW-1185">Reference proteome</keyword>
<dbReference type="EMBL" id="ADVG01000001">
    <property type="protein sequence ID" value="EFH89987.1"/>
    <property type="molecule type" value="Genomic_DNA"/>
</dbReference>
<dbReference type="FunFam" id="1.10.10.10:FF:000001">
    <property type="entry name" value="LysR family transcriptional regulator"/>
    <property type="match status" value="1"/>
</dbReference>
<dbReference type="Gene3D" id="1.10.10.10">
    <property type="entry name" value="Winged helix-like DNA-binding domain superfamily/Winged helix DNA-binding domain"/>
    <property type="match status" value="1"/>
</dbReference>
<keyword evidence="4" id="KW-0804">Transcription</keyword>
<gene>
    <name evidence="6" type="ORF">Krac_11580</name>
</gene>